<gene>
    <name evidence="3" type="ORF">EVOR1521_LOCUS19725</name>
</gene>
<proteinExistence type="inferred from homology"/>
<dbReference type="AlphaFoldDB" id="A0AA36IYN1"/>
<dbReference type="FunFam" id="3.30.2040.10:FF:000001">
    <property type="entry name" value="D-glutamate cyclase, mitochondrial"/>
    <property type="match status" value="1"/>
</dbReference>
<dbReference type="InterPro" id="IPR038021">
    <property type="entry name" value="Putative_hydro-lyase"/>
</dbReference>
<keyword evidence="2" id="KW-0456">Lyase</keyword>
<reference evidence="3" key="1">
    <citation type="submission" date="2023-08" db="EMBL/GenBank/DDBJ databases">
        <authorList>
            <person name="Chen Y."/>
            <person name="Shah S."/>
            <person name="Dougan E. K."/>
            <person name="Thang M."/>
            <person name="Chan C."/>
        </authorList>
    </citation>
    <scope>NUCLEOTIDE SEQUENCE</scope>
</reference>
<name>A0AA36IYN1_9DINO</name>
<dbReference type="GO" id="GO:0006536">
    <property type="term" value="P:glutamate metabolic process"/>
    <property type="evidence" value="ECO:0007669"/>
    <property type="project" value="TreeGrafter"/>
</dbReference>
<dbReference type="PANTHER" id="PTHR32022">
    <property type="entry name" value="D-GLUTAMATE CYCLASE, MITOCHONDRIAL"/>
    <property type="match status" value="1"/>
</dbReference>
<dbReference type="NCBIfam" id="NF003969">
    <property type="entry name" value="PRK05463.1"/>
    <property type="match status" value="1"/>
</dbReference>
<dbReference type="PANTHER" id="PTHR32022:SF10">
    <property type="entry name" value="D-GLUTAMATE CYCLASE, MITOCHONDRIAL"/>
    <property type="match status" value="1"/>
</dbReference>
<sequence length="343" mass="36714">MSAGGSRLTSATALPEDSKHTQDWQLFASTSCQSCSVTTDAAAVLSQVSSSPTALHNMATVAGSRGASAFGSFATGKALRGACRAGAFAGPTAGQAPGHVQANLVILPGRYAEQFSDFCAQNSAPCPLLEATAVGSYEPTRLAPGADLRTDLPKYHVWREGEMVEERTEVLDLWRDDMQGFLLGCSFTWEDLLAEAQLMPRHIQEQRNVPMFNTSIKLRSSGPFQGNMVVSMRPYRPEDAAGPVSDITGRYLAAHGPPVHIGEPAEIGVKDLSKPDYGEAVSLRAGEVPVFWACGVTPQNALRNARLPLVITHAPGHMFVGDVRNDELLSWPVPGSWNARPTE</sequence>
<dbReference type="EMBL" id="CAUJNA010003112">
    <property type="protein sequence ID" value="CAJ1395259.1"/>
    <property type="molecule type" value="Genomic_DNA"/>
</dbReference>
<keyword evidence="4" id="KW-1185">Reference proteome</keyword>
<dbReference type="Gene3D" id="3.40.1640.10">
    <property type="entry name" value="PSTPO5379-like"/>
    <property type="match status" value="1"/>
</dbReference>
<dbReference type="Pfam" id="PF07286">
    <property type="entry name" value="D-Glu_cyclase"/>
    <property type="match status" value="1"/>
</dbReference>
<dbReference type="InterPro" id="IPR009906">
    <property type="entry name" value="D-Glu_cyclase"/>
</dbReference>
<evidence type="ECO:0000313" key="4">
    <source>
        <dbReference type="Proteomes" id="UP001178507"/>
    </source>
</evidence>
<protein>
    <recommendedName>
        <fullName evidence="5">Hydro-lyase</fullName>
    </recommendedName>
</protein>
<dbReference type="SUPFAM" id="SSF160920">
    <property type="entry name" value="PSTPO5379-like"/>
    <property type="match status" value="1"/>
</dbReference>
<comment type="caution">
    <text evidence="3">The sequence shown here is derived from an EMBL/GenBank/DDBJ whole genome shotgun (WGS) entry which is preliminary data.</text>
</comment>
<dbReference type="GO" id="GO:0047820">
    <property type="term" value="F:D-glutamate cyclase activity"/>
    <property type="evidence" value="ECO:0007669"/>
    <property type="project" value="TreeGrafter"/>
</dbReference>
<evidence type="ECO:0000256" key="2">
    <source>
        <dbReference type="ARBA" id="ARBA00023239"/>
    </source>
</evidence>
<evidence type="ECO:0000256" key="1">
    <source>
        <dbReference type="ARBA" id="ARBA00007896"/>
    </source>
</evidence>
<accession>A0AA36IYN1</accession>
<evidence type="ECO:0008006" key="5">
    <source>
        <dbReference type="Google" id="ProtNLM"/>
    </source>
</evidence>
<evidence type="ECO:0000313" key="3">
    <source>
        <dbReference type="EMBL" id="CAJ1395259.1"/>
    </source>
</evidence>
<organism evidence="3 4">
    <name type="scientific">Effrenium voratum</name>
    <dbReference type="NCBI Taxonomy" id="2562239"/>
    <lineage>
        <taxon>Eukaryota</taxon>
        <taxon>Sar</taxon>
        <taxon>Alveolata</taxon>
        <taxon>Dinophyceae</taxon>
        <taxon>Suessiales</taxon>
        <taxon>Symbiodiniaceae</taxon>
        <taxon>Effrenium</taxon>
    </lineage>
</organism>
<comment type="similarity">
    <text evidence="1">Belongs to the D-glutamate cyclase family.</text>
</comment>
<dbReference type="Proteomes" id="UP001178507">
    <property type="component" value="Unassembled WGS sequence"/>
</dbReference>
<dbReference type="Gene3D" id="3.30.2040.10">
    <property type="entry name" value="PSTPO5379-like domain"/>
    <property type="match status" value="1"/>
</dbReference>